<feature type="region of interest" description="Disordered" evidence="1">
    <location>
        <begin position="63"/>
        <end position="104"/>
    </location>
</feature>
<keyword evidence="3" id="KW-1185">Reference proteome</keyword>
<proteinExistence type="predicted"/>
<dbReference type="Proteomes" id="UP001527925">
    <property type="component" value="Unassembled WGS sequence"/>
</dbReference>
<name>A0ABR4N754_9FUNG</name>
<reference evidence="2 3" key="1">
    <citation type="submission" date="2023-09" db="EMBL/GenBank/DDBJ databases">
        <title>Pangenome analysis of Batrachochytrium dendrobatidis and related Chytrids.</title>
        <authorList>
            <person name="Yacoub M.N."/>
            <person name="Stajich J.E."/>
            <person name="James T.Y."/>
        </authorList>
    </citation>
    <scope>NUCLEOTIDE SEQUENCE [LARGE SCALE GENOMIC DNA]</scope>
    <source>
        <strain evidence="2 3">JEL0888</strain>
    </source>
</reference>
<feature type="region of interest" description="Disordered" evidence="1">
    <location>
        <begin position="1"/>
        <end position="49"/>
    </location>
</feature>
<evidence type="ECO:0000313" key="3">
    <source>
        <dbReference type="Proteomes" id="UP001527925"/>
    </source>
</evidence>
<feature type="compositionally biased region" description="Low complexity" evidence="1">
    <location>
        <begin position="1"/>
        <end position="42"/>
    </location>
</feature>
<organism evidence="2 3">
    <name type="scientific">Polyrhizophydium stewartii</name>
    <dbReference type="NCBI Taxonomy" id="2732419"/>
    <lineage>
        <taxon>Eukaryota</taxon>
        <taxon>Fungi</taxon>
        <taxon>Fungi incertae sedis</taxon>
        <taxon>Chytridiomycota</taxon>
        <taxon>Chytridiomycota incertae sedis</taxon>
        <taxon>Chytridiomycetes</taxon>
        <taxon>Rhizophydiales</taxon>
        <taxon>Rhizophydiales incertae sedis</taxon>
        <taxon>Polyrhizophydium</taxon>
    </lineage>
</organism>
<feature type="compositionally biased region" description="Low complexity" evidence="1">
    <location>
        <begin position="84"/>
        <end position="103"/>
    </location>
</feature>
<sequence>MGRAAAATTESDAAKAAAENNTVAAAADAAVPPLAGAGAGAASEREAEGGELRLLRRSATVPALGSGSGGAGGAAEPALRRSHPVSADTAAATPPDDPASPTVLAAPAAGPVARTHLVWHLQRAGWQDVVVVDDAGVQLLQIVSSASSAMPLDLTVHRFSRKGKILFSIRRAAAASSTITLVGTDLAAEVAIARDAAVPGRYAFSVPGIGDYAWTLDRAGEMSLTDLASGKVIAVFRRVQFSLTRIGTFEILPDVGHLIELAIASAYALICSAKRE</sequence>
<dbReference type="EMBL" id="JADGIZ020000025">
    <property type="protein sequence ID" value="KAL2915313.1"/>
    <property type="molecule type" value="Genomic_DNA"/>
</dbReference>
<protein>
    <recommendedName>
        <fullName evidence="4">Phospholipid scramblase</fullName>
    </recommendedName>
</protein>
<comment type="caution">
    <text evidence="2">The sequence shown here is derived from an EMBL/GenBank/DDBJ whole genome shotgun (WGS) entry which is preliminary data.</text>
</comment>
<evidence type="ECO:0000313" key="2">
    <source>
        <dbReference type="EMBL" id="KAL2915313.1"/>
    </source>
</evidence>
<gene>
    <name evidence="2" type="ORF">HK105_205178</name>
</gene>
<evidence type="ECO:0000256" key="1">
    <source>
        <dbReference type="SAM" id="MobiDB-lite"/>
    </source>
</evidence>
<accession>A0ABR4N754</accession>
<evidence type="ECO:0008006" key="4">
    <source>
        <dbReference type="Google" id="ProtNLM"/>
    </source>
</evidence>